<dbReference type="InterPro" id="IPR033900">
    <property type="entry name" value="Gram_neg_porin_domain"/>
</dbReference>
<proteinExistence type="predicted"/>
<dbReference type="EMBL" id="CP028901">
    <property type="protein sequence ID" value="AWB32419.1"/>
    <property type="molecule type" value="Genomic_DNA"/>
</dbReference>
<dbReference type="Proteomes" id="UP000244571">
    <property type="component" value="Chromosome"/>
</dbReference>
<feature type="domain" description="Porin" evidence="1">
    <location>
        <begin position="6"/>
        <end position="168"/>
    </location>
</feature>
<sequence>MTAGIRYNAGPFAMVATYDQAYGAGRVQNAAGTVQVSNTSKGSPKAWILGATYDLKLIKLAGAYGQTIGGAFYGQTPDPGTQYAMPLVTVTRGAGILFDQALRTEQYLLGATVPLSEVDRIALSWQAMRPVTESTHSPPSGTQNVVSVMYTYDLSRRTNLYVWGSYGENFQMVKTARSSVVGMGVRHLF</sequence>
<accession>A0A2R4XFA7</accession>
<dbReference type="GO" id="GO:0015288">
    <property type="term" value="F:porin activity"/>
    <property type="evidence" value="ECO:0007669"/>
    <property type="project" value="InterPro"/>
</dbReference>
<evidence type="ECO:0000259" key="1">
    <source>
        <dbReference type="Pfam" id="PF13609"/>
    </source>
</evidence>
<evidence type="ECO:0000313" key="2">
    <source>
        <dbReference type="EMBL" id="AWB32419.1"/>
    </source>
</evidence>
<dbReference type="AlphaFoldDB" id="A0A2R4XFA7"/>
<dbReference type="InterPro" id="IPR023614">
    <property type="entry name" value="Porin_dom_sf"/>
</dbReference>
<gene>
    <name evidence="2" type="ORF">DBV39_00370</name>
</gene>
<keyword evidence="3" id="KW-1185">Reference proteome</keyword>
<evidence type="ECO:0000313" key="3">
    <source>
        <dbReference type="Proteomes" id="UP000244571"/>
    </source>
</evidence>
<dbReference type="OrthoDB" id="8520696at2"/>
<protein>
    <recommendedName>
        <fullName evidence="1">Porin domain-containing protein</fullName>
    </recommendedName>
</protein>
<dbReference type="SUPFAM" id="SSF56935">
    <property type="entry name" value="Porins"/>
    <property type="match status" value="1"/>
</dbReference>
<dbReference type="KEGG" id="boz:DBV39_00370"/>
<organism evidence="2 3">
    <name type="scientific">Orrella marina</name>
    <dbReference type="NCBI Taxonomy" id="2163011"/>
    <lineage>
        <taxon>Bacteria</taxon>
        <taxon>Pseudomonadati</taxon>
        <taxon>Pseudomonadota</taxon>
        <taxon>Betaproteobacteria</taxon>
        <taxon>Burkholderiales</taxon>
        <taxon>Alcaligenaceae</taxon>
        <taxon>Orrella</taxon>
    </lineage>
</organism>
<reference evidence="2 3" key="1">
    <citation type="submission" date="2018-04" db="EMBL/GenBank/DDBJ databases">
        <title>Bordetella sp. HZ20 isolated from seawater.</title>
        <authorList>
            <person name="Sun C."/>
        </authorList>
    </citation>
    <scope>NUCLEOTIDE SEQUENCE [LARGE SCALE GENOMIC DNA]</scope>
    <source>
        <strain evidence="2 3">HZ20</strain>
    </source>
</reference>
<dbReference type="Gene3D" id="2.40.160.10">
    <property type="entry name" value="Porin"/>
    <property type="match status" value="1"/>
</dbReference>
<dbReference type="Pfam" id="PF13609">
    <property type="entry name" value="Porin_4"/>
    <property type="match status" value="1"/>
</dbReference>
<dbReference type="GO" id="GO:0016020">
    <property type="term" value="C:membrane"/>
    <property type="evidence" value="ECO:0007669"/>
    <property type="project" value="InterPro"/>
</dbReference>
<name>A0A2R4XFA7_9BURK</name>